<organism evidence="1 2">
    <name type="scientific">Diversispora epigaea</name>
    <dbReference type="NCBI Taxonomy" id="1348612"/>
    <lineage>
        <taxon>Eukaryota</taxon>
        <taxon>Fungi</taxon>
        <taxon>Fungi incertae sedis</taxon>
        <taxon>Mucoromycota</taxon>
        <taxon>Glomeromycotina</taxon>
        <taxon>Glomeromycetes</taxon>
        <taxon>Diversisporales</taxon>
        <taxon>Diversisporaceae</taxon>
        <taxon>Diversispora</taxon>
    </lineage>
</organism>
<keyword evidence="2" id="KW-1185">Reference proteome</keyword>
<evidence type="ECO:0000313" key="2">
    <source>
        <dbReference type="Proteomes" id="UP000266861"/>
    </source>
</evidence>
<evidence type="ECO:0000313" key="1">
    <source>
        <dbReference type="EMBL" id="RHZ75253.1"/>
    </source>
</evidence>
<gene>
    <name evidence="1" type="ORF">Glove_216g108</name>
</gene>
<proteinExistence type="predicted"/>
<dbReference type="AlphaFoldDB" id="A0A397IQK6"/>
<dbReference type="Proteomes" id="UP000266861">
    <property type="component" value="Unassembled WGS sequence"/>
</dbReference>
<accession>A0A397IQK6</accession>
<comment type="caution">
    <text evidence="1">The sequence shown here is derived from an EMBL/GenBank/DDBJ whole genome shotgun (WGS) entry which is preliminary data.</text>
</comment>
<name>A0A397IQK6_9GLOM</name>
<dbReference type="EMBL" id="PQFF01000201">
    <property type="protein sequence ID" value="RHZ75253.1"/>
    <property type="molecule type" value="Genomic_DNA"/>
</dbReference>
<reference evidence="1 2" key="1">
    <citation type="submission" date="2018-08" db="EMBL/GenBank/DDBJ databases">
        <title>Genome and evolution of the arbuscular mycorrhizal fungus Diversispora epigaea (formerly Glomus versiforme) and its bacterial endosymbionts.</title>
        <authorList>
            <person name="Sun X."/>
            <person name="Fei Z."/>
            <person name="Harrison M."/>
        </authorList>
    </citation>
    <scope>NUCLEOTIDE SEQUENCE [LARGE SCALE GENOMIC DNA]</scope>
    <source>
        <strain evidence="1 2">IT104</strain>
    </source>
</reference>
<protein>
    <submittedName>
        <fullName evidence="1">Uncharacterized protein</fullName>
    </submittedName>
</protein>
<sequence>MGIAKNNISGNEIKLGLIKIDGGDSSSVNIDKEIFKKLLKDVECSEDNNVRITEDKKKTGNAII</sequence>